<reference evidence="2" key="1">
    <citation type="submission" date="2016-10" db="EMBL/GenBank/DDBJ databases">
        <authorList>
            <person name="Varghese N."/>
            <person name="Submissions S."/>
        </authorList>
    </citation>
    <scope>NUCLEOTIDE SEQUENCE [LARGE SCALE GENOMIC DNA]</scope>
    <source>
        <strain evidence="2">Gh-48</strain>
    </source>
</reference>
<sequence>MKLNQLDTSLKSGIEELGLISGRLFVLDRFVNQTKENINNNPTIGNELMGSGLAFWDVTIHKEDSLLYMPSNVYRLTRNNLKDEIDRILSREYLFQISQAYEVLETFLYDNVAELVLLLGSRAKLPDDYRSNKGTFVSIRKALKSLNNRTNNRHLTNIIRENSIPFCQNEKDNPFEINFNTWYEMLSEVRHCTTHRRMRLTSDIKHKLPVLFYDYMGIYKVGNAEYIYIEYEGCSKTLSMIAQYMFLIYKTVTDTCYGKTINFSHIQHILPDLYHT</sequence>
<evidence type="ECO:0000313" key="2">
    <source>
        <dbReference type="Proteomes" id="UP000198942"/>
    </source>
</evidence>
<dbReference type="Proteomes" id="UP000198942">
    <property type="component" value="Unassembled WGS sequence"/>
</dbReference>
<dbReference type="AlphaFoldDB" id="A0A1H8M2R1"/>
<evidence type="ECO:0000313" key="1">
    <source>
        <dbReference type="EMBL" id="SEO11446.1"/>
    </source>
</evidence>
<proteinExistence type="predicted"/>
<protein>
    <submittedName>
        <fullName evidence="1">Uncharacterized protein</fullName>
    </submittedName>
</protein>
<organism evidence="1 2">
    <name type="scientific">Mucilaginibacter gossypiicola</name>
    <dbReference type="NCBI Taxonomy" id="551995"/>
    <lineage>
        <taxon>Bacteria</taxon>
        <taxon>Pseudomonadati</taxon>
        <taxon>Bacteroidota</taxon>
        <taxon>Sphingobacteriia</taxon>
        <taxon>Sphingobacteriales</taxon>
        <taxon>Sphingobacteriaceae</taxon>
        <taxon>Mucilaginibacter</taxon>
    </lineage>
</organism>
<accession>A0A1H8M2R1</accession>
<dbReference type="EMBL" id="FOCL01000005">
    <property type="protein sequence ID" value="SEO11446.1"/>
    <property type="molecule type" value="Genomic_DNA"/>
</dbReference>
<gene>
    <name evidence="1" type="ORF">SAMN05192574_105356</name>
</gene>
<name>A0A1H8M2R1_9SPHI</name>
<keyword evidence="2" id="KW-1185">Reference proteome</keyword>